<dbReference type="RefSeq" id="WP_076344842.1">
    <property type="nucleotide sequence ID" value="NZ_CP019082.1"/>
</dbReference>
<proteinExistence type="predicted"/>
<dbReference type="AlphaFoldDB" id="A0A1U7CN06"/>
<accession>A0A1U7CN06</accession>
<dbReference type="KEGG" id="pbor:BSF38_01769"/>
<feature type="compositionally biased region" description="Basic and acidic residues" evidence="1">
    <location>
        <begin position="507"/>
        <end position="522"/>
    </location>
</feature>
<dbReference type="EMBL" id="CP019082">
    <property type="protein sequence ID" value="APW60301.1"/>
    <property type="molecule type" value="Genomic_DNA"/>
</dbReference>
<evidence type="ECO:0000256" key="1">
    <source>
        <dbReference type="SAM" id="MobiDB-lite"/>
    </source>
</evidence>
<evidence type="ECO:0000313" key="3">
    <source>
        <dbReference type="Proteomes" id="UP000186309"/>
    </source>
</evidence>
<feature type="region of interest" description="Disordered" evidence="1">
    <location>
        <begin position="486"/>
        <end position="535"/>
    </location>
</feature>
<gene>
    <name evidence="2" type="ORF">BSF38_01769</name>
</gene>
<evidence type="ECO:0000313" key="2">
    <source>
        <dbReference type="EMBL" id="APW60301.1"/>
    </source>
</evidence>
<feature type="compositionally biased region" description="Pro residues" evidence="1">
    <location>
        <begin position="42"/>
        <end position="59"/>
    </location>
</feature>
<protein>
    <submittedName>
        <fullName evidence="2">Uncharacterized protein</fullName>
    </submittedName>
</protein>
<organism evidence="2 3">
    <name type="scientific">Paludisphaera borealis</name>
    <dbReference type="NCBI Taxonomy" id="1387353"/>
    <lineage>
        <taxon>Bacteria</taxon>
        <taxon>Pseudomonadati</taxon>
        <taxon>Planctomycetota</taxon>
        <taxon>Planctomycetia</taxon>
        <taxon>Isosphaerales</taxon>
        <taxon>Isosphaeraceae</taxon>
        <taxon>Paludisphaera</taxon>
    </lineage>
</organism>
<keyword evidence="3" id="KW-1185">Reference proteome</keyword>
<dbReference type="STRING" id="1387353.BSF38_01769"/>
<dbReference type="OrthoDB" id="9819429at2"/>
<reference evidence="3" key="1">
    <citation type="submission" date="2016-12" db="EMBL/GenBank/DDBJ databases">
        <title>Comparative genomics of four Isosphaeraceae planctomycetes: a common pool of plasmids and glycoside hydrolase genes.</title>
        <authorList>
            <person name="Ivanova A."/>
        </authorList>
    </citation>
    <scope>NUCLEOTIDE SEQUENCE [LARGE SCALE GENOMIC DNA]</scope>
    <source>
        <strain evidence="3">PX4</strain>
    </source>
</reference>
<dbReference type="Proteomes" id="UP000186309">
    <property type="component" value="Chromosome"/>
</dbReference>
<feature type="region of interest" description="Disordered" evidence="1">
    <location>
        <begin position="39"/>
        <end position="93"/>
    </location>
</feature>
<sequence length="535" mass="57349">MIKVFTAGGRDASRFGGSWAGLIALLVFCLQLQGYVQAQAPKPQPPATKPDAPSQPTPPGGGGEEPKADEDDDAAKQPPVDPSETQKGASLEVFLDPNAVAQLDLKKFKELKSPRGTTPADVTQAKQDAGQLKVMAGDPLVPVDPRVITAVIDDVVAKLTNHKNIEANLDPEGAKPKPEDAKAIQDATQSLLEPIFLARSAKNVQFQTQFNRILAQRLEPVLKNHLIPRIQAMIILAQSGNVDAYKIFLAEIKNPTQTVWVKLWAFRGLTNIKQLTNKLSTSQEMDAAKAVSDQLVKNQEWPWPVQFRGLEALATLRQGFLTTSPKTADMAATTFQYLINGELRKEVRAEAALALGLMQITTVVPKYNVATAAHAAAQLAAEIGDQIAKGFTENKLYAQKLTTMLMGPVLQAFEGRAGLRESGFLNSPLLTNKADVQKYIDAIRPVTKAAIDLVGGPAGQAKARNDELTARVAALKDFLAKNPPASAELFQGGPQLPAPAAAVAGDDQNKAEQKGQPKEKGDPVQADASKGRGKQ</sequence>
<name>A0A1U7CN06_9BACT</name>
<feature type="compositionally biased region" description="Low complexity" evidence="1">
    <location>
        <begin position="491"/>
        <end position="506"/>
    </location>
</feature>